<sequence length="62" mass="7204">MYLEALLHCGFSVMEDSQFISSSPAKGFEEFLRRVRSPFFKEECHHRGISMYTSWSLSIALL</sequence>
<dbReference type="EMBL" id="KY774314">
    <property type="protein sequence ID" value="ART30855.1"/>
    <property type="molecule type" value="Genomic_DNA"/>
</dbReference>
<keyword evidence="1" id="KW-0496">Mitochondrion</keyword>
<proteinExistence type="predicted"/>
<accession>A0A1Y0B0A2</accession>
<protein>
    <submittedName>
        <fullName evidence="1">Uncharacterized protein</fullName>
    </submittedName>
</protein>
<name>A0A1Y0B0A2_9LAMI</name>
<gene>
    <name evidence="1" type="ORF">AEK19_MT0600</name>
</gene>
<reference evidence="1" key="1">
    <citation type="submission" date="2017-03" db="EMBL/GenBank/DDBJ databases">
        <title>The mitochondrial genome of the carnivorous plant Utricularia reniformis (Lentibulariaceae): structure, comparative analysis and evolutionary landmarks.</title>
        <authorList>
            <person name="Silva S.R."/>
            <person name="Alvarenga D.O."/>
            <person name="Michael T.P."/>
            <person name="Miranda V.F.O."/>
            <person name="Varani A.M."/>
        </authorList>
    </citation>
    <scope>NUCLEOTIDE SEQUENCE</scope>
</reference>
<evidence type="ECO:0000313" key="1">
    <source>
        <dbReference type="EMBL" id="ART30855.1"/>
    </source>
</evidence>
<organism evidence="1">
    <name type="scientific">Utricularia reniformis</name>
    <dbReference type="NCBI Taxonomy" id="192314"/>
    <lineage>
        <taxon>Eukaryota</taxon>
        <taxon>Viridiplantae</taxon>
        <taxon>Streptophyta</taxon>
        <taxon>Embryophyta</taxon>
        <taxon>Tracheophyta</taxon>
        <taxon>Spermatophyta</taxon>
        <taxon>Magnoliopsida</taxon>
        <taxon>eudicotyledons</taxon>
        <taxon>Gunneridae</taxon>
        <taxon>Pentapetalae</taxon>
        <taxon>asterids</taxon>
        <taxon>lamiids</taxon>
        <taxon>Lamiales</taxon>
        <taxon>Lentibulariaceae</taxon>
        <taxon>Utricularia</taxon>
    </lineage>
</organism>
<geneLocation type="mitochondrion" evidence="1"/>
<dbReference type="AlphaFoldDB" id="A0A1Y0B0A2"/>